<evidence type="ECO:0000313" key="1">
    <source>
        <dbReference type="EMBL" id="ETI36966.1"/>
    </source>
</evidence>
<accession>V9EDI2</accession>
<dbReference type="AlphaFoldDB" id="V9EDI2"/>
<evidence type="ECO:0000313" key="2">
    <source>
        <dbReference type="Proteomes" id="UP000018721"/>
    </source>
</evidence>
<comment type="caution">
    <text evidence="1">The sequence shown here is derived from an EMBL/GenBank/DDBJ whole genome shotgun (WGS) entry which is preliminary data.</text>
</comment>
<keyword evidence="2" id="KW-1185">Reference proteome</keyword>
<dbReference type="OrthoDB" id="10535205at2759"/>
<sequence>MLSACNPLCYLLLKFKVPLTLVKGVALLRLSTSVIVADDQFNPSPVVSVIDSFFGSATDLQLGEPVVNLNGLEVSSKNAKLAKKNEKIRWNHSVNCQELCESRPFSR</sequence>
<name>V9EDI2_PHYNI</name>
<dbReference type="HOGENOM" id="CLU_2215163_0_0_1"/>
<gene>
    <name evidence="1" type="ORF">F443_17064</name>
</gene>
<protein>
    <submittedName>
        <fullName evidence="1">Uncharacterized protein</fullName>
    </submittedName>
</protein>
<reference evidence="1 2" key="1">
    <citation type="submission" date="2013-11" db="EMBL/GenBank/DDBJ databases">
        <title>The Genome Sequence of Phytophthora parasitica P1569.</title>
        <authorList>
            <consortium name="The Broad Institute Genomics Platform"/>
            <person name="Russ C."/>
            <person name="Tyler B."/>
            <person name="Panabieres F."/>
            <person name="Shan W."/>
            <person name="Tripathy S."/>
            <person name="Grunwald N."/>
            <person name="Machado M."/>
            <person name="Johnson C.S."/>
            <person name="Arredondo F."/>
            <person name="Hong C."/>
            <person name="Coffey M."/>
            <person name="Young S.K."/>
            <person name="Zeng Q."/>
            <person name="Gargeya S."/>
            <person name="Fitzgerald M."/>
            <person name="Abouelleil A."/>
            <person name="Alvarado L."/>
            <person name="Chapman S.B."/>
            <person name="Gainer-Dewar J."/>
            <person name="Goldberg J."/>
            <person name="Griggs A."/>
            <person name="Gujja S."/>
            <person name="Hansen M."/>
            <person name="Howarth C."/>
            <person name="Imamovic A."/>
            <person name="Ireland A."/>
            <person name="Larimer J."/>
            <person name="McCowan C."/>
            <person name="Murphy C."/>
            <person name="Pearson M."/>
            <person name="Poon T.W."/>
            <person name="Priest M."/>
            <person name="Roberts A."/>
            <person name="Saif S."/>
            <person name="Shea T."/>
            <person name="Sykes S."/>
            <person name="Wortman J."/>
            <person name="Nusbaum C."/>
            <person name="Birren B."/>
        </authorList>
    </citation>
    <scope>NUCLEOTIDE SEQUENCE [LARGE SCALE GENOMIC DNA]</scope>
    <source>
        <strain evidence="1 2">P1569</strain>
    </source>
</reference>
<organism evidence="1 2">
    <name type="scientific">Phytophthora nicotianae P1569</name>
    <dbReference type="NCBI Taxonomy" id="1317065"/>
    <lineage>
        <taxon>Eukaryota</taxon>
        <taxon>Sar</taxon>
        <taxon>Stramenopiles</taxon>
        <taxon>Oomycota</taxon>
        <taxon>Peronosporomycetes</taxon>
        <taxon>Peronosporales</taxon>
        <taxon>Peronosporaceae</taxon>
        <taxon>Phytophthora</taxon>
    </lineage>
</organism>
<proteinExistence type="predicted"/>
<dbReference type="Proteomes" id="UP000018721">
    <property type="component" value="Unassembled WGS sequence"/>
</dbReference>
<dbReference type="EMBL" id="ANIZ01002987">
    <property type="protein sequence ID" value="ETI36966.1"/>
    <property type="molecule type" value="Genomic_DNA"/>
</dbReference>